<evidence type="ECO:0000313" key="6">
    <source>
        <dbReference type="EMBL" id="KRG58347.1"/>
    </source>
</evidence>
<evidence type="ECO:0000256" key="4">
    <source>
        <dbReference type="SAM" id="SignalP"/>
    </source>
</evidence>
<dbReference type="Pfam" id="PF00080">
    <property type="entry name" value="Sod_Cu"/>
    <property type="match status" value="1"/>
</dbReference>
<evidence type="ECO:0000256" key="1">
    <source>
        <dbReference type="ARBA" id="ARBA00010457"/>
    </source>
</evidence>
<comment type="cofactor">
    <cofactor evidence="2">
        <name>Zn(2+)</name>
        <dbReference type="ChEBI" id="CHEBI:29105"/>
    </cofactor>
    <text evidence="2">Binds 1 zinc ion per subunit.</text>
</comment>
<feature type="signal peptide" evidence="4">
    <location>
        <begin position="1"/>
        <end position="20"/>
    </location>
</feature>
<feature type="compositionally biased region" description="Low complexity" evidence="3">
    <location>
        <begin position="24"/>
        <end position="49"/>
    </location>
</feature>
<dbReference type="InterPro" id="IPR018152">
    <property type="entry name" value="SOD_Cu/Zn_BS"/>
</dbReference>
<dbReference type="EMBL" id="LDJH01000011">
    <property type="protein sequence ID" value="KRG58347.1"/>
    <property type="molecule type" value="Genomic_DNA"/>
</dbReference>
<dbReference type="PRINTS" id="PR00068">
    <property type="entry name" value="CUZNDISMTASE"/>
</dbReference>
<keyword evidence="2" id="KW-0560">Oxidoreductase</keyword>
<evidence type="ECO:0000313" key="8">
    <source>
        <dbReference type="Proteomes" id="UP000051254"/>
    </source>
</evidence>
<proteinExistence type="inferred from homology"/>
<dbReference type="CDD" id="cd00305">
    <property type="entry name" value="Cu-Zn_Superoxide_Dismutase"/>
    <property type="match status" value="1"/>
</dbReference>
<dbReference type="Proteomes" id="UP000051254">
    <property type="component" value="Unassembled WGS sequence"/>
</dbReference>
<accession>A0A0R0BMS8</accession>
<comment type="function">
    <text evidence="2">Destroys radicals which are normally produced within the cells and which are toxic to biological systems.</text>
</comment>
<accession>A0A7W3UY35</accession>
<reference evidence="7 9" key="2">
    <citation type="submission" date="2020-08" db="EMBL/GenBank/DDBJ databases">
        <title>Stenotrophomonas sp. W1S232.</title>
        <authorList>
            <person name="Deng Y."/>
        </authorList>
    </citation>
    <scope>NUCLEOTIDE SEQUENCE [LARGE SCALE GENOMIC DNA]</scope>
    <source>
        <strain evidence="7 9">W1S232</strain>
    </source>
</reference>
<feature type="domain" description="Superoxide dismutase copper/zinc binding" evidence="5">
    <location>
        <begin position="69"/>
        <end position="201"/>
    </location>
</feature>
<dbReference type="Proteomes" id="UP000550609">
    <property type="component" value="Unassembled WGS sequence"/>
</dbReference>
<dbReference type="GO" id="GO:0005507">
    <property type="term" value="F:copper ion binding"/>
    <property type="evidence" value="ECO:0007669"/>
    <property type="project" value="InterPro"/>
</dbReference>
<dbReference type="STRING" id="266128.ABB25_06780"/>
<dbReference type="PATRIC" id="fig|266128.3.peg.228"/>
<dbReference type="PANTHER" id="PTHR10003">
    <property type="entry name" value="SUPEROXIDE DISMUTASE CU-ZN -RELATED"/>
    <property type="match status" value="1"/>
</dbReference>
<feature type="chain" id="PRO_5006392717" description="Superoxide dismutase [Cu-Zn]" evidence="4">
    <location>
        <begin position="21"/>
        <end position="205"/>
    </location>
</feature>
<dbReference type="GO" id="GO:0004784">
    <property type="term" value="F:superoxide dismutase activity"/>
    <property type="evidence" value="ECO:0007669"/>
    <property type="project" value="UniProtKB-EC"/>
</dbReference>
<keyword evidence="2" id="KW-0186">Copper</keyword>
<dbReference type="OrthoDB" id="5431326at2"/>
<evidence type="ECO:0000259" key="5">
    <source>
        <dbReference type="Pfam" id="PF00080"/>
    </source>
</evidence>
<gene>
    <name evidence="6" type="ORF">ABB25_06780</name>
    <name evidence="7" type="ORF">H4O09_02765</name>
</gene>
<evidence type="ECO:0000256" key="2">
    <source>
        <dbReference type="RuleBase" id="RU000393"/>
    </source>
</evidence>
<dbReference type="AlphaFoldDB" id="A0A0R0BMS8"/>
<sequence>MRSVVSAAVLSVLLVGCNQAGQSPAAPAEPAPAADNPAPAAAPVNTAPNDGPGQAVAAAELLPTAGNQVSGRLQFYREGGQLRVRGTISGLKPNSEHGFHVHETGDCAAPDGSSAGGHFNPDAVAHGAHDAPVHHTGDMPNMRADAQGVATVDGLLAREATLGDGSSHDILGRGLIIHADPDDYVSQPTGNAGARLACGVIGSAQ</sequence>
<dbReference type="InterPro" id="IPR036423">
    <property type="entry name" value="SOD-like_Cu/Zn_dom_sf"/>
</dbReference>
<dbReference type="EMBL" id="JACIUV010000001">
    <property type="protein sequence ID" value="MBB1115988.1"/>
    <property type="molecule type" value="Genomic_DNA"/>
</dbReference>
<reference evidence="6 8" key="1">
    <citation type="submission" date="2015-05" db="EMBL/GenBank/DDBJ databases">
        <title>Genome sequencing and analysis of members of genus Stenotrophomonas.</title>
        <authorList>
            <person name="Patil P.P."/>
            <person name="Midha S."/>
            <person name="Patil P.B."/>
        </authorList>
    </citation>
    <scope>NUCLEOTIDE SEQUENCE [LARGE SCALE GENOMIC DNA]</scope>
    <source>
        <strain evidence="6 8">DSM 17805</strain>
    </source>
</reference>
<keyword evidence="4" id="KW-0732">Signal</keyword>
<keyword evidence="8" id="KW-1185">Reference proteome</keyword>
<dbReference type="SUPFAM" id="SSF49329">
    <property type="entry name" value="Cu,Zn superoxide dismutase-like"/>
    <property type="match status" value="1"/>
</dbReference>
<keyword evidence="2" id="KW-0862">Zinc</keyword>
<comment type="similarity">
    <text evidence="1 2">Belongs to the Cu-Zn superoxide dismutase family.</text>
</comment>
<organism evidence="6 8">
    <name type="scientific">Stenotrophomonas koreensis</name>
    <dbReference type="NCBI Taxonomy" id="266128"/>
    <lineage>
        <taxon>Bacteria</taxon>
        <taxon>Pseudomonadati</taxon>
        <taxon>Pseudomonadota</taxon>
        <taxon>Gammaproteobacteria</taxon>
        <taxon>Lysobacterales</taxon>
        <taxon>Lysobacteraceae</taxon>
        <taxon>Stenotrophomonas</taxon>
    </lineage>
</organism>
<dbReference type="PROSITE" id="PS00332">
    <property type="entry name" value="SOD_CU_ZN_2"/>
    <property type="match status" value="1"/>
</dbReference>
<dbReference type="EC" id="1.15.1.1" evidence="2"/>
<feature type="region of interest" description="Disordered" evidence="3">
    <location>
        <begin position="21"/>
        <end position="52"/>
    </location>
</feature>
<dbReference type="InterPro" id="IPR024134">
    <property type="entry name" value="SOD_Cu/Zn_/chaperone"/>
</dbReference>
<comment type="catalytic activity">
    <reaction evidence="2">
        <text>2 superoxide + 2 H(+) = H2O2 + O2</text>
        <dbReference type="Rhea" id="RHEA:20696"/>
        <dbReference type="ChEBI" id="CHEBI:15378"/>
        <dbReference type="ChEBI" id="CHEBI:15379"/>
        <dbReference type="ChEBI" id="CHEBI:16240"/>
        <dbReference type="ChEBI" id="CHEBI:18421"/>
        <dbReference type="EC" id="1.15.1.1"/>
    </reaction>
</comment>
<comment type="caution">
    <text evidence="6">The sequence shown here is derived from an EMBL/GenBank/DDBJ whole genome shotgun (WGS) entry which is preliminary data.</text>
</comment>
<dbReference type="InterPro" id="IPR001424">
    <property type="entry name" value="SOD_Cu_Zn_dom"/>
</dbReference>
<evidence type="ECO:0000313" key="9">
    <source>
        <dbReference type="Proteomes" id="UP000550609"/>
    </source>
</evidence>
<dbReference type="PROSITE" id="PS00087">
    <property type="entry name" value="SOD_CU_ZN_1"/>
    <property type="match status" value="1"/>
</dbReference>
<dbReference type="PROSITE" id="PS51257">
    <property type="entry name" value="PROKAR_LIPOPROTEIN"/>
    <property type="match status" value="1"/>
</dbReference>
<evidence type="ECO:0000256" key="3">
    <source>
        <dbReference type="SAM" id="MobiDB-lite"/>
    </source>
</evidence>
<dbReference type="Gene3D" id="2.60.40.200">
    <property type="entry name" value="Superoxide dismutase, copper/zinc binding domain"/>
    <property type="match status" value="1"/>
</dbReference>
<name>A0A0R0BMS8_9GAMM</name>
<comment type="cofactor">
    <cofactor evidence="2">
        <name>Cu cation</name>
        <dbReference type="ChEBI" id="CHEBI:23378"/>
    </cofactor>
    <text evidence="2">Binds 1 copper ion per subunit.</text>
</comment>
<evidence type="ECO:0000313" key="7">
    <source>
        <dbReference type="EMBL" id="MBB1115988.1"/>
    </source>
</evidence>
<keyword evidence="2" id="KW-0479">Metal-binding</keyword>
<protein>
    <recommendedName>
        <fullName evidence="2">Superoxide dismutase [Cu-Zn]</fullName>
        <ecNumber evidence="2">1.15.1.1</ecNumber>
    </recommendedName>
</protein>